<evidence type="ECO:0000313" key="14">
    <source>
        <dbReference type="Proteomes" id="UP000197025"/>
    </source>
</evidence>
<dbReference type="AlphaFoldDB" id="A0A212Q1P4"/>
<dbReference type="SUPFAM" id="SSF55781">
    <property type="entry name" value="GAF domain-like"/>
    <property type="match status" value="1"/>
</dbReference>
<evidence type="ECO:0000256" key="7">
    <source>
        <dbReference type="ARBA" id="ARBA00023012"/>
    </source>
</evidence>
<dbReference type="GO" id="GO:0034220">
    <property type="term" value="P:monoatomic ion transmembrane transport"/>
    <property type="evidence" value="ECO:0007669"/>
    <property type="project" value="UniProtKB-KW"/>
</dbReference>
<proteinExistence type="inferred from homology"/>
<feature type="modified residue" description="4-aspartylphosphate" evidence="9">
    <location>
        <position position="867"/>
    </location>
</feature>
<dbReference type="InterPro" id="IPR036890">
    <property type="entry name" value="HATPase_C_sf"/>
</dbReference>
<dbReference type="Pfam" id="PF00512">
    <property type="entry name" value="HisKA"/>
    <property type="match status" value="1"/>
</dbReference>
<comment type="catalytic activity">
    <reaction evidence="1">
        <text>ATP + protein L-histidine = ADP + protein N-phospho-L-histidine.</text>
        <dbReference type="EC" id="2.7.13.3"/>
    </reaction>
</comment>
<dbReference type="RefSeq" id="WP_088570172.1">
    <property type="nucleotide sequence ID" value="NZ_FYEK01000003.1"/>
</dbReference>
<evidence type="ECO:0000256" key="10">
    <source>
        <dbReference type="SAM" id="Coils"/>
    </source>
</evidence>
<dbReference type="Proteomes" id="UP000197025">
    <property type="component" value="Unassembled WGS sequence"/>
</dbReference>
<feature type="coiled-coil region" evidence="10">
    <location>
        <begin position="134"/>
        <end position="161"/>
    </location>
</feature>
<dbReference type="InterPro" id="IPR011006">
    <property type="entry name" value="CheY-like_superfamily"/>
</dbReference>
<keyword evidence="13" id="KW-0813">Transport</keyword>
<feature type="domain" description="Response regulatory" evidence="12">
    <location>
        <begin position="938"/>
        <end position="1055"/>
    </location>
</feature>
<dbReference type="InterPro" id="IPR003594">
    <property type="entry name" value="HATPase_dom"/>
</dbReference>
<dbReference type="PANTHER" id="PTHR43047">
    <property type="entry name" value="TWO-COMPONENT HISTIDINE PROTEIN KINASE"/>
    <property type="match status" value="1"/>
</dbReference>
<dbReference type="Pfam" id="PF01590">
    <property type="entry name" value="GAF"/>
    <property type="match status" value="1"/>
</dbReference>
<dbReference type="InterPro" id="IPR004358">
    <property type="entry name" value="Sig_transdc_His_kin-like_C"/>
</dbReference>
<evidence type="ECO:0000259" key="11">
    <source>
        <dbReference type="PROSITE" id="PS50109"/>
    </source>
</evidence>
<keyword evidence="4 9" id="KW-0597">Phosphoprotein</keyword>
<evidence type="ECO:0000256" key="3">
    <source>
        <dbReference type="ARBA" id="ARBA00012438"/>
    </source>
</evidence>
<evidence type="ECO:0000259" key="12">
    <source>
        <dbReference type="PROSITE" id="PS50110"/>
    </source>
</evidence>
<keyword evidence="10" id="KW-0175">Coiled coil</keyword>
<dbReference type="Gene3D" id="3.30.450.40">
    <property type="match status" value="1"/>
</dbReference>
<evidence type="ECO:0000256" key="5">
    <source>
        <dbReference type="ARBA" id="ARBA00022679"/>
    </source>
</evidence>
<feature type="modified residue" description="4-aspartylphosphate" evidence="9">
    <location>
        <position position="988"/>
    </location>
</feature>
<dbReference type="SMART" id="SM00388">
    <property type="entry name" value="HisKA"/>
    <property type="match status" value="1"/>
</dbReference>
<keyword evidence="13" id="KW-0407">Ion channel</keyword>
<dbReference type="InParanoid" id="A0A212Q1P4"/>
<dbReference type="SUPFAM" id="SSF55874">
    <property type="entry name" value="ATPase domain of HSP90 chaperone/DNA topoisomerase II/histidine kinase"/>
    <property type="match status" value="1"/>
</dbReference>
<dbReference type="InterPro" id="IPR005467">
    <property type="entry name" value="His_kinase_dom"/>
</dbReference>
<dbReference type="Gene3D" id="3.40.50.2300">
    <property type="match status" value="2"/>
</dbReference>
<keyword evidence="13" id="KW-0406">Ion transport</keyword>
<evidence type="ECO:0000256" key="8">
    <source>
        <dbReference type="ARBA" id="ARBA00074306"/>
    </source>
</evidence>
<protein>
    <recommendedName>
        <fullName evidence="8">Circadian input-output histidine kinase CikA</fullName>
        <ecNumber evidence="3">2.7.13.3</ecNumber>
    </recommendedName>
</protein>
<evidence type="ECO:0000256" key="2">
    <source>
        <dbReference type="ARBA" id="ARBA00006402"/>
    </source>
</evidence>
<dbReference type="InterPro" id="IPR003661">
    <property type="entry name" value="HisK_dim/P_dom"/>
</dbReference>
<dbReference type="GO" id="GO:0005886">
    <property type="term" value="C:plasma membrane"/>
    <property type="evidence" value="ECO:0007669"/>
    <property type="project" value="TreeGrafter"/>
</dbReference>
<accession>A0A212Q1P4</accession>
<dbReference type="InterPro" id="IPR001789">
    <property type="entry name" value="Sig_transdc_resp-reg_receiver"/>
</dbReference>
<reference evidence="14" key="1">
    <citation type="submission" date="2017-06" db="EMBL/GenBank/DDBJ databases">
        <authorList>
            <person name="Varghese N."/>
            <person name="Submissions S."/>
        </authorList>
    </citation>
    <scope>NUCLEOTIDE SEQUENCE [LARGE SCALE GENOMIC DNA]</scope>
    <source>
        <strain evidence="14">JAD2</strain>
    </source>
</reference>
<dbReference type="OrthoDB" id="9757990at2"/>
<dbReference type="InterPro" id="IPR029016">
    <property type="entry name" value="GAF-like_dom_sf"/>
</dbReference>
<sequence length="1069" mass="119992">MEVRAEGAGWLSDELQRLSEALEEQLRQALRRHMMDNLGRMASPRPIPEVARTLRELIVGALRGEPDSQAIARFGEEWGRQGMALSTLIGAFRTARAFLQGAFPQLSGTALEPLHLLEEALAERLVHARQLYLISEHERTARAMMTALEKAQQEAQVLQEVLRTRAEWGERLLRIEEETLPARSREDFFRRLAEALERHMNLPCGVYSQIQEGVYQRVIAVHGELPERLLLPDGLQGEQVEIGEWLLLREEVPEAETREPHLRLALVVSRGGVRDPVIGNILRLLIRIILRGVENAWLLEQTRSALNELSIVLGRQIARRWLTPGRQFGYLYDGARLIPITSPPPSDGPVFPIQIENQTIGFLALPGASDLSEEERRILQEIVDRWSRLLWLASLFEEIHRQTFRLQTTAEIAGAIVRELDPQLVLRRSTQLIYERFGFHHVSLYQYLPERELWVCRGCAGCSDGLAHASQLFGPVGPESLLARVQGSPEPILLHELEGLGEERALFSEQSGSALVLPLYHGGRLWGLLSVEADAPWTFDEGDAQAMAIIGEVVSVALENAMLYEEQKRTAERLRELDRLKTQFIANMSHELRTPLNSIIGFSRVILKGIDGPLTEAQRQDLTAIYNAGQHLLGLINDILDLSKIEAGRMELQFSEVDMREIIRGVMSTAVGLTRDKPIELRQEVPEDLPPVWADPQRARQVLLNLVSNAAKFTDQGFIAVRAWADESFVTIAVQDTGVGIPKEKQEEIFQEFTQVESGTTRRYGGTGLGLAIARRLVELMGGRIWVESEVGKGSTFFFTLPRARPRLAGEPRPGRPVILCIDDDPGVITLYRRYLEKHGFEVVGLTDPREALETARRLRPDAITLDIMMPQKDGWTVLQELKADPQTRAIPVIICSILDERGQGFSLGAAEYLVKPFTEEELLEAIQRVDGRPRPLKVLVIDDSEGDRQLIRRVLENAGGYHVLEAANGPEGVALARRERPDLVILDLMMPEMDGFAVVEALREDPSTRSLPILVLTAKALTEEDRRRLNGRIERLLQKAGADPEALLAEILEVVRRARHPSGAPAES</sequence>
<dbReference type="GO" id="GO:0009927">
    <property type="term" value="F:histidine phosphotransfer kinase activity"/>
    <property type="evidence" value="ECO:0007669"/>
    <property type="project" value="TreeGrafter"/>
</dbReference>
<dbReference type="SMART" id="SM00448">
    <property type="entry name" value="REC"/>
    <property type="match status" value="2"/>
</dbReference>
<evidence type="ECO:0000313" key="13">
    <source>
        <dbReference type="EMBL" id="SNB53119.1"/>
    </source>
</evidence>
<dbReference type="Pfam" id="PF00072">
    <property type="entry name" value="Response_reg"/>
    <property type="match status" value="2"/>
</dbReference>
<dbReference type="InterPro" id="IPR036097">
    <property type="entry name" value="HisK_dim/P_sf"/>
</dbReference>
<dbReference type="SMART" id="SM00387">
    <property type="entry name" value="HATPase_c"/>
    <property type="match status" value="1"/>
</dbReference>
<keyword evidence="7" id="KW-0902">Two-component regulatory system</keyword>
<evidence type="ECO:0000256" key="9">
    <source>
        <dbReference type="PROSITE-ProRule" id="PRU00169"/>
    </source>
</evidence>
<evidence type="ECO:0000256" key="1">
    <source>
        <dbReference type="ARBA" id="ARBA00000085"/>
    </source>
</evidence>
<dbReference type="InterPro" id="IPR003018">
    <property type="entry name" value="GAF"/>
</dbReference>
<dbReference type="Gene3D" id="1.10.287.130">
    <property type="match status" value="1"/>
</dbReference>
<organism evidence="13 14">
    <name type="scientific">Thermoflexus hugenholtzii JAD2</name>
    <dbReference type="NCBI Taxonomy" id="877466"/>
    <lineage>
        <taxon>Bacteria</taxon>
        <taxon>Bacillati</taxon>
        <taxon>Chloroflexota</taxon>
        <taxon>Thermoflexia</taxon>
        <taxon>Thermoflexales</taxon>
        <taxon>Thermoflexaceae</taxon>
        <taxon>Thermoflexus</taxon>
    </lineage>
</organism>
<dbReference type="EMBL" id="FYEK01000003">
    <property type="protein sequence ID" value="SNB53119.1"/>
    <property type="molecule type" value="Genomic_DNA"/>
</dbReference>
<dbReference type="PROSITE" id="PS50110">
    <property type="entry name" value="RESPONSE_REGULATORY"/>
    <property type="match status" value="2"/>
</dbReference>
<dbReference type="SUPFAM" id="SSF52172">
    <property type="entry name" value="CheY-like"/>
    <property type="match status" value="2"/>
</dbReference>
<dbReference type="Pfam" id="PF02518">
    <property type="entry name" value="HATPase_c"/>
    <property type="match status" value="1"/>
</dbReference>
<keyword evidence="5" id="KW-0808">Transferase</keyword>
<feature type="domain" description="Response regulatory" evidence="12">
    <location>
        <begin position="818"/>
        <end position="931"/>
    </location>
</feature>
<gene>
    <name evidence="13" type="ORF">SAMN02746019_00024100</name>
</gene>
<dbReference type="PRINTS" id="PR00344">
    <property type="entry name" value="BCTRLSENSOR"/>
</dbReference>
<evidence type="ECO:0000256" key="6">
    <source>
        <dbReference type="ARBA" id="ARBA00022777"/>
    </source>
</evidence>
<dbReference type="FunFam" id="3.30.565.10:FF:000010">
    <property type="entry name" value="Sensor histidine kinase RcsC"/>
    <property type="match status" value="1"/>
</dbReference>
<dbReference type="CDD" id="cd00082">
    <property type="entry name" value="HisKA"/>
    <property type="match status" value="1"/>
</dbReference>
<dbReference type="EC" id="2.7.13.3" evidence="3"/>
<feature type="domain" description="Histidine kinase" evidence="11">
    <location>
        <begin position="587"/>
        <end position="805"/>
    </location>
</feature>
<keyword evidence="6 13" id="KW-0418">Kinase</keyword>
<dbReference type="Gene3D" id="3.30.565.10">
    <property type="entry name" value="Histidine kinase-like ATPase, C-terminal domain"/>
    <property type="match status" value="1"/>
</dbReference>
<dbReference type="PANTHER" id="PTHR43047:SF72">
    <property type="entry name" value="OSMOSENSING HISTIDINE PROTEIN KINASE SLN1"/>
    <property type="match status" value="1"/>
</dbReference>
<comment type="similarity">
    <text evidence="2">In the N-terminal section; belongs to the phytochrome family.</text>
</comment>
<dbReference type="SMART" id="SM00065">
    <property type="entry name" value="GAF"/>
    <property type="match status" value="1"/>
</dbReference>
<dbReference type="GO" id="GO:0000155">
    <property type="term" value="F:phosphorelay sensor kinase activity"/>
    <property type="evidence" value="ECO:0007669"/>
    <property type="project" value="InterPro"/>
</dbReference>
<dbReference type="SUPFAM" id="SSF47384">
    <property type="entry name" value="Homodimeric domain of signal transducing histidine kinase"/>
    <property type="match status" value="1"/>
</dbReference>
<keyword evidence="14" id="KW-1185">Reference proteome</keyword>
<dbReference type="PROSITE" id="PS50109">
    <property type="entry name" value="HIS_KIN"/>
    <property type="match status" value="1"/>
</dbReference>
<evidence type="ECO:0000256" key="4">
    <source>
        <dbReference type="ARBA" id="ARBA00022553"/>
    </source>
</evidence>
<dbReference type="CDD" id="cd16922">
    <property type="entry name" value="HATPase_EvgS-ArcB-TorS-like"/>
    <property type="match status" value="1"/>
</dbReference>
<name>A0A212Q1P4_9CHLR</name>